<keyword evidence="1" id="KW-1133">Transmembrane helix</keyword>
<dbReference type="EMBL" id="HG806002">
    <property type="protein sequence ID" value="CDW56026.1"/>
    <property type="molecule type" value="Genomic_DNA"/>
</dbReference>
<evidence type="ECO:0000256" key="1">
    <source>
        <dbReference type="SAM" id="Phobius"/>
    </source>
</evidence>
<proteinExistence type="predicted"/>
<protein>
    <submittedName>
        <fullName evidence="2">Uncharacterized protein</fullName>
    </submittedName>
</protein>
<dbReference type="AlphaFoldDB" id="A0A077Z738"/>
<keyword evidence="1" id="KW-0472">Membrane</keyword>
<keyword evidence="3" id="KW-1185">Reference proteome</keyword>
<accession>A0A077Z738</accession>
<name>A0A077Z738_TRITR</name>
<dbReference type="Proteomes" id="UP000030665">
    <property type="component" value="Unassembled WGS sequence"/>
</dbReference>
<reference evidence="2" key="1">
    <citation type="submission" date="2014-01" db="EMBL/GenBank/DDBJ databases">
        <authorList>
            <person name="Aslett M."/>
        </authorList>
    </citation>
    <scope>NUCLEOTIDE SEQUENCE</scope>
</reference>
<keyword evidence="1" id="KW-0812">Transmembrane</keyword>
<evidence type="ECO:0000313" key="3">
    <source>
        <dbReference type="Proteomes" id="UP000030665"/>
    </source>
</evidence>
<feature type="transmembrane region" description="Helical" evidence="1">
    <location>
        <begin position="117"/>
        <end position="137"/>
    </location>
</feature>
<evidence type="ECO:0000313" key="2">
    <source>
        <dbReference type="EMBL" id="CDW56026.1"/>
    </source>
</evidence>
<sequence>MAAIADSQLSGAPVQSAIRRRAFHCALHNVATERTANNYCLQQDKSHRSRQPWQSCMMMMMMMAVAGDSSMSLTLSDSRPPRRGRVACCQETTPPSRSSNSISTNHRGCPSKFQMRACFYFVMYALTLTTPWTLLLLRLSHFSVVLFGPCWSTMIRRWK</sequence>
<reference evidence="2" key="2">
    <citation type="submission" date="2014-03" db="EMBL/GenBank/DDBJ databases">
        <title>The whipworm genome and dual-species transcriptomics of an intimate host-pathogen interaction.</title>
        <authorList>
            <person name="Foth B.J."/>
            <person name="Tsai I.J."/>
            <person name="Reid A.J."/>
            <person name="Bancroft A.J."/>
            <person name="Nichol S."/>
            <person name="Tracey A."/>
            <person name="Holroyd N."/>
            <person name="Cotton J.A."/>
            <person name="Stanley E.J."/>
            <person name="Zarowiecki M."/>
            <person name="Liu J.Z."/>
            <person name="Huckvale T."/>
            <person name="Cooper P.J."/>
            <person name="Grencis R.K."/>
            <person name="Berriman M."/>
        </authorList>
    </citation>
    <scope>NUCLEOTIDE SEQUENCE [LARGE SCALE GENOMIC DNA]</scope>
</reference>
<gene>
    <name evidence="2" type="ORF">TTRE_0000430001</name>
</gene>
<organism evidence="2 3">
    <name type="scientific">Trichuris trichiura</name>
    <name type="common">Whipworm</name>
    <name type="synonym">Trichocephalus trichiurus</name>
    <dbReference type="NCBI Taxonomy" id="36087"/>
    <lineage>
        <taxon>Eukaryota</taxon>
        <taxon>Metazoa</taxon>
        <taxon>Ecdysozoa</taxon>
        <taxon>Nematoda</taxon>
        <taxon>Enoplea</taxon>
        <taxon>Dorylaimia</taxon>
        <taxon>Trichinellida</taxon>
        <taxon>Trichuridae</taxon>
        <taxon>Trichuris</taxon>
    </lineage>
</organism>